<proteinExistence type="predicted"/>
<feature type="domain" description="TMEM205-like" evidence="6">
    <location>
        <begin position="16"/>
        <end position="134"/>
    </location>
</feature>
<dbReference type="PANTHER" id="PTHR23241:SF106">
    <property type="entry name" value="DUF4149 DOMAIN-CONTAINING PROTEIN"/>
    <property type="match status" value="1"/>
</dbReference>
<dbReference type="EMBL" id="JAWDJX010000055">
    <property type="protein sequence ID" value="KAK3047927.1"/>
    <property type="molecule type" value="Genomic_DNA"/>
</dbReference>
<keyword evidence="8" id="KW-1185">Reference proteome</keyword>
<gene>
    <name evidence="7" type="ORF">LTR09_010752</name>
</gene>
<comment type="caution">
    <text evidence="7">The sequence shown here is derived from an EMBL/GenBank/DDBJ whole genome shotgun (WGS) entry which is preliminary data.</text>
</comment>
<name>A0AAJ0DDB1_9PEZI</name>
<evidence type="ECO:0000256" key="4">
    <source>
        <dbReference type="ARBA" id="ARBA00023136"/>
    </source>
</evidence>
<reference evidence="7" key="1">
    <citation type="submission" date="2023-04" db="EMBL/GenBank/DDBJ databases">
        <title>Black Yeasts Isolated from many extreme environments.</title>
        <authorList>
            <person name="Coleine C."/>
            <person name="Stajich J.E."/>
            <person name="Selbmann L."/>
        </authorList>
    </citation>
    <scope>NUCLEOTIDE SEQUENCE</scope>
    <source>
        <strain evidence="7">CCFEE 5312</strain>
    </source>
</reference>
<feature type="transmembrane region" description="Helical" evidence="5">
    <location>
        <begin position="100"/>
        <end position="122"/>
    </location>
</feature>
<dbReference type="PANTHER" id="PTHR23241">
    <property type="entry name" value="LATE EMBRYOGENESIS ABUNDANT PLANTS LEA-RELATED"/>
    <property type="match status" value="1"/>
</dbReference>
<dbReference type="Pfam" id="PF13664">
    <property type="entry name" value="DUF4149"/>
    <property type="match status" value="1"/>
</dbReference>
<dbReference type="InterPro" id="IPR053009">
    <property type="entry name" value="Xanthocillin_Biosynth-Assoc"/>
</dbReference>
<accession>A0AAJ0DDB1</accession>
<evidence type="ECO:0000259" key="6">
    <source>
        <dbReference type="Pfam" id="PF13664"/>
    </source>
</evidence>
<protein>
    <recommendedName>
        <fullName evidence="6">TMEM205-like domain-containing protein</fullName>
    </recommendedName>
</protein>
<dbReference type="GO" id="GO:0016020">
    <property type="term" value="C:membrane"/>
    <property type="evidence" value="ECO:0007669"/>
    <property type="project" value="UniProtKB-SubCell"/>
</dbReference>
<comment type="subcellular location">
    <subcellularLocation>
        <location evidence="1">Membrane</location>
    </subcellularLocation>
</comment>
<feature type="transmembrane region" description="Helical" evidence="5">
    <location>
        <begin position="180"/>
        <end position="203"/>
    </location>
</feature>
<evidence type="ECO:0000256" key="2">
    <source>
        <dbReference type="ARBA" id="ARBA00022692"/>
    </source>
</evidence>
<organism evidence="7 8">
    <name type="scientific">Extremus antarcticus</name>
    <dbReference type="NCBI Taxonomy" id="702011"/>
    <lineage>
        <taxon>Eukaryota</taxon>
        <taxon>Fungi</taxon>
        <taxon>Dikarya</taxon>
        <taxon>Ascomycota</taxon>
        <taxon>Pezizomycotina</taxon>
        <taxon>Dothideomycetes</taxon>
        <taxon>Dothideomycetidae</taxon>
        <taxon>Mycosphaerellales</taxon>
        <taxon>Extremaceae</taxon>
        <taxon>Extremus</taxon>
    </lineage>
</organism>
<sequence length="209" mass="22886">MPSLSSFTDPRAYHILTYGTLLGSTFFQTFMAGPLAYIWLPKAQFSTLQQKIFPPFFSLQTALPLLLALTWPGEKLAGAAGVGAMRQHTGWRGLIDDSNMWTALVPIGLMFGTSLLNLVWLGPATTKVLRERKHQGMVTLLGAGNAGGFWLTPILETRDGKKYHDPAPHSEAMQRLNSSFAMLHGLSSLSNVFGLLAMLYYGVVLGEKI</sequence>
<evidence type="ECO:0000313" key="7">
    <source>
        <dbReference type="EMBL" id="KAK3047927.1"/>
    </source>
</evidence>
<evidence type="ECO:0000313" key="8">
    <source>
        <dbReference type="Proteomes" id="UP001271007"/>
    </source>
</evidence>
<feature type="transmembrane region" description="Helical" evidence="5">
    <location>
        <begin position="52"/>
        <end position="71"/>
    </location>
</feature>
<dbReference type="Proteomes" id="UP001271007">
    <property type="component" value="Unassembled WGS sequence"/>
</dbReference>
<evidence type="ECO:0000256" key="5">
    <source>
        <dbReference type="SAM" id="Phobius"/>
    </source>
</evidence>
<keyword evidence="2 5" id="KW-0812">Transmembrane</keyword>
<keyword evidence="3 5" id="KW-1133">Transmembrane helix</keyword>
<dbReference type="AlphaFoldDB" id="A0AAJ0DDB1"/>
<keyword evidence="4 5" id="KW-0472">Membrane</keyword>
<evidence type="ECO:0000256" key="3">
    <source>
        <dbReference type="ARBA" id="ARBA00022989"/>
    </source>
</evidence>
<feature type="transmembrane region" description="Helical" evidence="5">
    <location>
        <begin position="12"/>
        <end position="40"/>
    </location>
</feature>
<evidence type="ECO:0000256" key="1">
    <source>
        <dbReference type="ARBA" id="ARBA00004370"/>
    </source>
</evidence>
<dbReference type="InterPro" id="IPR025423">
    <property type="entry name" value="TMEM205-like"/>
</dbReference>